<keyword evidence="1" id="KW-0805">Transcription regulation</keyword>
<reference evidence="5" key="2">
    <citation type="submission" date="2021-04" db="EMBL/GenBank/DDBJ databases">
        <authorList>
            <person name="Gilroy R."/>
        </authorList>
    </citation>
    <scope>NUCLEOTIDE SEQUENCE</scope>
    <source>
        <strain evidence="5">CHK179-28034</strain>
    </source>
</reference>
<sequence length="152" mass="18099">MKQDNTDTHTLKMFRETTMELDRLYSAFARSCGLSDPEFWSLLLIYEGYETQSQISEQLSLSRQTLNSAFKQLIKKGFVRLIPYEHNQRTKQAVLTESGEKYVEEHILTLHQMEEQAWRQMTSEERRMLVESSRKFTNLLKNIRDNEKNKDN</sequence>
<name>A0A9D2EP21_9FIRM</name>
<dbReference type="SMART" id="SM00347">
    <property type="entry name" value="HTH_MARR"/>
    <property type="match status" value="1"/>
</dbReference>
<dbReference type="PANTHER" id="PTHR42756">
    <property type="entry name" value="TRANSCRIPTIONAL REGULATOR, MARR"/>
    <property type="match status" value="1"/>
</dbReference>
<dbReference type="Proteomes" id="UP000824049">
    <property type="component" value="Unassembled WGS sequence"/>
</dbReference>
<keyword evidence="3" id="KW-0804">Transcription</keyword>
<dbReference type="Pfam" id="PF13412">
    <property type="entry name" value="HTH_24"/>
    <property type="match status" value="1"/>
</dbReference>
<dbReference type="AlphaFoldDB" id="A0A9D2EP21"/>
<accession>A0A9D2EP21</accession>
<dbReference type="PRINTS" id="PR00598">
    <property type="entry name" value="HTHMARR"/>
</dbReference>
<dbReference type="PANTHER" id="PTHR42756:SF1">
    <property type="entry name" value="TRANSCRIPTIONAL REPRESSOR OF EMRAB OPERON"/>
    <property type="match status" value="1"/>
</dbReference>
<evidence type="ECO:0000256" key="2">
    <source>
        <dbReference type="ARBA" id="ARBA00023125"/>
    </source>
</evidence>
<dbReference type="InterPro" id="IPR023187">
    <property type="entry name" value="Tscrpt_reg_MarR-type_CS"/>
</dbReference>
<dbReference type="PROSITE" id="PS50995">
    <property type="entry name" value="HTH_MARR_2"/>
    <property type="match status" value="1"/>
</dbReference>
<evidence type="ECO:0000313" key="5">
    <source>
        <dbReference type="EMBL" id="HIZ40601.1"/>
    </source>
</evidence>
<keyword evidence="2" id="KW-0238">DNA-binding</keyword>
<evidence type="ECO:0000256" key="3">
    <source>
        <dbReference type="ARBA" id="ARBA00023163"/>
    </source>
</evidence>
<reference evidence="5" key="1">
    <citation type="journal article" date="2021" name="PeerJ">
        <title>Extensive microbial diversity within the chicken gut microbiome revealed by metagenomics and culture.</title>
        <authorList>
            <person name="Gilroy R."/>
            <person name="Ravi A."/>
            <person name="Getino M."/>
            <person name="Pursley I."/>
            <person name="Horton D.L."/>
            <person name="Alikhan N.F."/>
            <person name="Baker D."/>
            <person name="Gharbi K."/>
            <person name="Hall N."/>
            <person name="Watson M."/>
            <person name="Adriaenssens E.M."/>
            <person name="Foster-Nyarko E."/>
            <person name="Jarju S."/>
            <person name="Secka A."/>
            <person name="Antonio M."/>
            <person name="Oren A."/>
            <person name="Chaudhuri R.R."/>
            <person name="La Ragione R."/>
            <person name="Hildebrand F."/>
            <person name="Pallen M.J."/>
        </authorList>
    </citation>
    <scope>NUCLEOTIDE SEQUENCE</scope>
    <source>
        <strain evidence="5">CHK179-28034</strain>
    </source>
</reference>
<dbReference type="PROSITE" id="PS01117">
    <property type="entry name" value="HTH_MARR_1"/>
    <property type="match status" value="1"/>
</dbReference>
<evidence type="ECO:0000313" key="6">
    <source>
        <dbReference type="Proteomes" id="UP000824049"/>
    </source>
</evidence>
<organism evidence="5 6">
    <name type="scientific">Candidatus Anaerobutyricum stercoris</name>
    <dbReference type="NCBI Taxonomy" id="2838457"/>
    <lineage>
        <taxon>Bacteria</taxon>
        <taxon>Bacillati</taxon>
        <taxon>Bacillota</taxon>
        <taxon>Clostridia</taxon>
        <taxon>Lachnospirales</taxon>
        <taxon>Lachnospiraceae</taxon>
        <taxon>Anaerobutyricum</taxon>
    </lineage>
</organism>
<dbReference type="GO" id="GO:0003700">
    <property type="term" value="F:DNA-binding transcription factor activity"/>
    <property type="evidence" value="ECO:0007669"/>
    <property type="project" value="InterPro"/>
</dbReference>
<dbReference type="Gene3D" id="1.10.10.10">
    <property type="entry name" value="Winged helix-like DNA-binding domain superfamily/Winged helix DNA-binding domain"/>
    <property type="match status" value="1"/>
</dbReference>
<feature type="domain" description="HTH marR-type" evidence="4">
    <location>
        <begin position="7"/>
        <end position="145"/>
    </location>
</feature>
<comment type="caution">
    <text evidence="5">The sequence shown here is derived from an EMBL/GenBank/DDBJ whole genome shotgun (WGS) entry which is preliminary data.</text>
</comment>
<dbReference type="GO" id="GO:0003677">
    <property type="term" value="F:DNA binding"/>
    <property type="evidence" value="ECO:0007669"/>
    <property type="project" value="UniProtKB-KW"/>
</dbReference>
<dbReference type="InterPro" id="IPR036388">
    <property type="entry name" value="WH-like_DNA-bd_sf"/>
</dbReference>
<dbReference type="InterPro" id="IPR036390">
    <property type="entry name" value="WH_DNA-bd_sf"/>
</dbReference>
<dbReference type="SUPFAM" id="SSF46785">
    <property type="entry name" value="Winged helix' DNA-binding domain"/>
    <property type="match status" value="1"/>
</dbReference>
<gene>
    <name evidence="5" type="ORF">H9968_11925</name>
</gene>
<evidence type="ECO:0000259" key="4">
    <source>
        <dbReference type="PROSITE" id="PS50995"/>
    </source>
</evidence>
<proteinExistence type="predicted"/>
<dbReference type="EMBL" id="DXBR01000107">
    <property type="protein sequence ID" value="HIZ40601.1"/>
    <property type="molecule type" value="Genomic_DNA"/>
</dbReference>
<evidence type="ECO:0000256" key="1">
    <source>
        <dbReference type="ARBA" id="ARBA00023015"/>
    </source>
</evidence>
<dbReference type="InterPro" id="IPR000835">
    <property type="entry name" value="HTH_MarR-typ"/>
</dbReference>
<protein>
    <submittedName>
        <fullName evidence="5">Winged helix-turn-helix transcriptional regulator</fullName>
    </submittedName>
</protein>